<dbReference type="Gene3D" id="2.40.70.10">
    <property type="entry name" value="Acid Proteases"/>
    <property type="match status" value="1"/>
</dbReference>
<keyword evidence="1" id="KW-1185">Reference proteome</keyword>
<evidence type="ECO:0000313" key="1">
    <source>
        <dbReference type="Proteomes" id="UP001515500"/>
    </source>
</evidence>
<dbReference type="InterPro" id="IPR021109">
    <property type="entry name" value="Peptidase_aspartic_dom_sf"/>
</dbReference>
<proteinExistence type="predicted"/>
<sequence>MAFSYAGKQVVLAQIHNWLKTNKEDAQFLKDLLTNKRKLEEVDTVALIGNCSTILDKKLLMKLRDPGSFVIPCLLGEGMEKHALANSRASINMIPYTIYMKLGLGELSPTKMTLRLGDISVRSPWGIVEDVLVTVEKLVFPWIL</sequence>
<dbReference type="RefSeq" id="XP_039122040.1">
    <property type="nucleotide sequence ID" value="XM_039266106.1"/>
</dbReference>
<evidence type="ECO:0000313" key="2">
    <source>
        <dbReference type="RefSeq" id="XP_039122040.1"/>
    </source>
</evidence>
<dbReference type="AlphaFoldDB" id="A0AB40B434"/>
<dbReference type="GeneID" id="120258656"/>
<dbReference type="PANTHER" id="PTHR33067:SF35">
    <property type="entry name" value="ASPARTIC PEPTIDASE DDI1-TYPE DOMAIN-CONTAINING PROTEIN"/>
    <property type="match status" value="1"/>
</dbReference>
<dbReference type="Proteomes" id="UP001515500">
    <property type="component" value="Chromosome 4"/>
</dbReference>
<protein>
    <submittedName>
        <fullName evidence="2">Uncharacterized protein LOC120258656</fullName>
    </submittedName>
</protein>
<reference evidence="2" key="1">
    <citation type="submission" date="2025-08" db="UniProtKB">
        <authorList>
            <consortium name="RefSeq"/>
        </authorList>
    </citation>
    <scope>IDENTIFICATION</scope>
</reference>
<dbReference type="PANTHER" id="PTHR33067">
    <property type="entry name" value="RNA-DIRECTED DNA POLYMERASE-RELATED"/>
    <property type="match status" value="1"/>
</dbReference>
<gene>
    <name evidence="2" type="primary">LOC120258656</name>
</gene>
<organism evidence="1 2">
    <name type="scientific">Dioscorea cayennensis subsp. rotundata</name>
    <name type="common">White Guinea yam</name>
    <name type="synonym">Dioscorea rotundata</name>
    <dbReference type="NCBI Taxonomy" id="55577"/>
    <lineage>
        <taxon>Eukaryota</taxon>
        <taxon>Viridiplantae</taxon>
        <taxon>Streptophyta</taxon>
        <taxon>Embryophyta</taxon>
        <taxon>Tracheophyta</taxon>
        <taxon>Spermatophyta</taxon>
        <taxon>Magnoliopsida</taxon>
        <taxon>Liliopsida</taxon>
        <taxon>Dioscoreales</taxon>
        <taxon>Dioscoreaceae</taxon>
        <taxon>Dioscorea</taxon>
    </lineage>
</organism>
<accession>A0AB40B434</accession>
<name>A0AB40B434_DIOCR</name>